<dbReference type="Proteomes" id="UP000183832">
    <property type="component" value="Unassembled WGS sequence"/>
</dbReference>
<name>A0A1J1IEA6_9DIPT</name>
<dbReference type="PANTHER" id="PTHR11008">
    <property type="entry name" value="PROTEIN TAKEOUT-LIKE PROTEIN"/>
    <property type="match status" value="1"/>
</dbReference>
<keyword evidence="5" id="KW-1185">Reference proteome</keyword>
<evidence type="ECO:0000313" key="5">
    <source>
        <dbReference type="Proteomes" id="UP000183832"/>
    </source>
</evidence>
<evidence type="ECO:0000313" key="4">
    <source>
        <dbReference type="EMBL" id="CRK98544.1"/>
    </source>
</evidence>
<keyword evidence="1" id="KW-0732">Signal</keyword>
<accession>A0A1J1IEA6</accession>
<proteinExistence type="inferred from homology"/>
<evidence type="ECO:0000256" key="1">
    <source>
        <dbReference type="ARBA" id="ARBA00022729"/>
    </source>
</evidence>
<comment type="similarity">
    <text evidence="3">Belongs to the TO family.</text>
</comment>
<dbReference type="STRING" id="568069.A0A1J1IEA6"/>
<dbReference type="SMART" id="SM00700">
    <property type="entry name" value="JHBP"/>
    <property type="match status" value="1"/>
</dbReference>
<dbReference type="Gene3D" id="3.15.10.30">
    <property type="entry name" value="Haemolymph juvenile hormone binding protein"/>
    <property type="match status" value="1"/>
</dbReference>
<dbReference type="InterPro" id="IPR038606">
    <property type="entry name" value="To_sf"/>
</dbReference>
<gene>
    <name evidence="4" type="primary">similar to Protein takeout</name>
    <name evidence="4" type="ORF">CLUMA_CG011895</name>
</gene>
<organism evidence="4 5">
    <name type="scientific">Clunio marinus</name>
    <dbReference type="NCBI Taxonomy" id="568069"/>
    <lineage>
        <taxon>Eukaryota</taxon>
        <taxon>Metazoa</taxon>
        <taxon>Ecdysozoa</taxon>
        <taxon>Arthropoda</taxon>
        <taxon>Hexapoda</taxon>
        <taxon>Insecta</taxon>
        <taxon>Pterygota</taxon>
        <taxon>Neoptera</taxon>
        <taxon>Endopterygota</taxon>
        <taxon>Diptera</taxon>
        <taxon>Nematocera</taxon>
        <taxon>Chironomoidea</taxon>
        <taxon>Chironomidae</taxon>
        <taxon>Clunio</taxon>
    </lineage>
</organism>
<evidence type="ECO:0000256" key="3">
    <source>
        <dbReference type="ARBA" id="ARBA00060902"/>
    </source>
</evidence>
<dbReference type="AlphaFoldDB" id="A0A1J1IEA6"/>
<dbReference type="FunFam" id="3.15.10.30:FF:000001">
    <property type="entry name" value="Takeout-like protein 1"/>
    <property type="match status" value="1"/>
</dbReference>
<dbReference type="GO" id="GO:0005615">
    <property type="term" value="C:extracellular space"/>
    <property type="evidence" value="ECO:0007669"/>
    <property type="project" value="TreeGrafter"/>
</dbReference>
<dbReference type="OrthoDB" id="8185598at2759"/>
<dbReference type="InterPro" id="IPR010562">
    <property type="entry name" value="Haemolymph_juvenile_hormone-bd"/>
</dbReference>
<protein>
    <submittedName>
        <fullName evidence="4">CLUMA_CG011895, isoform A</fullName>
    </submittedName>
</protein>
<keyword evidence="2" id="KW-0090">Biological rhythms</keyword>
<evidence type="ECO:0000256" key="2">
    <source>
        <dbReference type="ARBA" id="ARBA00023108"/>
    </source>
</evidence>
<dbReference type="GO" id="GO:0007623">
    <property type="term" value="P:circadian rhythm"/>
    <property type="evidence" value="ECO:0007669"/>
    <property type="project" value="UniProtKB-ARBA"/>
</dbReference>
<dbReference type="PANTHER" id="PTHR11008:SF33">
    <property type="entry name" value="PROTEIN TAKEOUT"/>
    <property type="match status" value="1"/>
</dbReference>
<reference evidence="4 5" key="1">
    <citation type="submission" date="2015-04" db="EMBL/GenBank/DDBJ databases">
        <authorList>
            <person name="Syromyatnikov M.Y."/>
            <person name="Popov V.N."/>
        </authorList>
    </citation>
    <scope>NUCLEOTIDE SEQUENCE [LARGE SCALE GENOMIC DNA]</scope>
</reference>
<dbReference type="Pfam" id="PF06585">
    <property type="entry name" value="JHBP"/>
    <property type="match status" value="1"/>
</dbReference>
<dbReference type="EMBL" id="CVRI01000047">
    <property type="protein sequence ID" value="CRK98544.1"/>
    <property type="molecule type" value="Genomic_DNA"/>
</dbReference>
<sequence>MFVIFLATWLKACKRNDPNENNCFKEMFGGIFPHIANGIPDLGIEPFEPLGIRKISVSRNTGQVVQLNGSFNNLKIRGPSNATVAKAELNLEKKFLNFDLEIPKLRINATYNLKGNILLLPLIGAGDVNILLKEIKTSVFTKISLRKIPQEVINIDQMKVKFNVGNMRIHLDNLFNGNKVLSASFSMFLNQNSKEILAELQEDLENGLGDIFTGIWNSVYNKMPIDLWLL</sequence>